<evidence type="ECO:0000313" key="2">
    <source>
        <dbReference type="EMBL" id="MBR0558946.1"/>
    </source>
</evidence>
<dbReference type="Proteomes" id="UP000677812">
    <property type="component" value="Unassembled WGS sequence"/>
</dbReference>
<dbReference type="InterPro" id="IPR029044">
    <property type="entry name" value="Nucleotide-diphossugar_trans"/>
</dbReference>
<dbReference type="PANTHER" id="PTHR32385:SF15">
    <property type="entry name" value="INOSITOL PHOSPHOCERAMIDE MANNOSYLTRANSFERASE 1"/>
    <property type="match status" value="1"/>
</dbReference>
<comment type="caution">
    <text evidence="2">The sequence shown here is derived from an EMBL/GenBank/DDBJ whole genome shotgun (WGS) entry which is preliminary data.</text>
</comment>
<dbReference type="SUPFAM" id="SSF53448">
    <property type="entry name" value="Nucleotide-diphospho-sugar transferases"/>
    <property type="match status" value="1"/>
</dbReference>
<dbReference type="EMBL" id="JAGRQH010000001">
    <property type="protein sequence ID" value="MBR0558946.1"/>
    <property type="molecule type" value="Genomic_DNA"/>
</dbReference>
<dbReference type="InterPro" id="IPR007577">
    <property type="entry name" value="GlycoTrfase_DXD_sugar-bd_CS"/>
</dbReference>
<proteinExistence type="predicted"/>
<sequence length="267" mass="30035">MTNSAPQSLQNVYAGERMPCFDLLTAGIETGWLPQIPAGLSGELPSRIPKRLIQYWHSKNIPEEVQKNIESFKHFNPDFSHHIIDDEEARAFIHAHYGQDAAALYDACFHAAMRSDFWRICDLYQNGGVYVDVDTLAHGPIAKVGAGAEFSCLLTYSIGEPWCIDNDFFMTEARHPVMHAILGGLFENVDRFVKTKRFENIWVETGPGVTTIKTAGWLAQKAIDDGLSPKETGVIFRHHHALGEAFYHADMQYKNSVEGNWRIAKPS</sequence>
<organism evidence="2 3">
    <name type="scientific">Neokomagataea anthophila</name>
    <dbReference type="NCBI Taxonomy" id="2826925"/>
    <lineage>
        <taxon>Bacteria</taxon>
        <taxon>Pseudomonadati</taxon>
        <taxon>Pseudomonadota</taxon>
        <taxon>Alphaproteobacteria</taxon>
        <taxon>Acetobacterales</taxon>
        <taxon>Acetobacteraceae</taxon>
        <taxon>Neokomagataea</taxon>
    </lineage>
</organism>
<name>A0ABS5E562_9PROT</name>
<dbReference type="PANTHER" id="PTHR32385">
    <property type="entry name" value="MANNOSYL PHOSPHORYLINOSITOL CERAMIDE SYNTHASE"/>
    <property type="match status" value="1"/>
</dbReference>
<dbReference type="RefSeq" id="WP_211680483.1">
    <property type="nucleotide sequence ID" value="NZ_JAGRQH010000001.1"/>
</dbReference>
<dbReference type="Pfam" id="PF04488">
    <property type="entry name" value="Gly_transf_sug"/>
    <property type="match status" value="1"/>
</dbReference>
<keyword evidence="1" id="KW-0808">Transferase</keyword>
<accession>A0ABS5E562</accession>
<protein>
    <recommendedName>
        <fullName evidence="4">Mannosyltransferase</fullName>
    </recommendedName>
</protein>
<keyword evidence="3" id="KW-1185">Reference proteome</keyword>
<dbReference type="InterPro" id="IPR051706">
    <property type="entry name" value="Glycosyltransferase_domain"/>
</dbReference>
<dbReference type="Gene3D" id="3.90.550.20">
    <property type="match status" value="1"/>
</dbReference>
<evidence type="ECO:0000256" key="1">
    <source>
        <dbReference type="ARBA" id="ARBA00022679"/>
    </source>
</evidence>
<reference evidence="2 3" key="1">
    <citation type="submission" date="2021-04" db="EMBL/GenBank/DDBJ databases">
        <title>The complete genome sequence of Neokomagataea sp. TBRC 2177.</title>
        <authorList>
            <person name="Charoenyingcharoen P."/>
            <person name="Yukphan P."/>
        </authorList>
    </citation>
    <scope>NUCLEOTIDE SEQUENCE [LARGE SCALE GENOMIC DNA]</scope>
    <source>
        <strain evidence="2 3">TBRC 2177</strain>
    </source>
</reference>
<evidence type="ECO:0008006" key="4">
    <source>
        <dbReference type="Google" id="ProtNLM"/>
    </source>
</evidence>
<gene>
    <name evidence="2" type="ORF">KB213_02570</name>
</gene>
<evidence type="ECO:0000313" key="3">
    <source>
        <dbReference type="Proteomes" id="UP000677812"/>
    </source>
</evidence>